<keyword evidence="9 12" id="KW-0408">Iron</keyword>
<evidence type="ECO:0000256" key="5">
    <source>
        <dbReference type="ARBA" id="ARBA00022485"/>
    </source>
</evidence>
<comment type="cofactor">
    <cofactor evidence="1 12">
        <name>[4Fe-4S] cluster</name>
        <dbReference type="ChEBI" id="CHEBI:49883"/>
    </cofactor>
</comment>
<dbReference type="GO" id="GO:0046872">
    <property type="term" value="F:metal ion binding"/>
    <property type="evidence" value="ECO:0007669"/>
    <property type="project" value="UniProtKB-UniRule"/>
</dbReference>
<dbReference type="SUPFAM" id="SSF54862">
    <property type="entry name" value="4Fe-4S ferredoxins"/>
    <property type="match status" value="1"/>
</dbReference>
<dbReference type="InterPro" id="IPR054830">
    <property type="entry name" value="FdxA_Actino"/>
</dbReference>
<feature type="region of interest" description="Disordered" evidence="13">
    <location>
        <begin position="81"/>
        <end position="113"/>
    </location>
</feature>
<dbReference type="NCBIfam" id="NF045480">
    <property type="entry name" value="FdxA_Actino"/>
    <property type="match status" value="1"/>
</dbReference>
<dbReference type="InterPro" id="IPR017900">
    <property type="entry name" value="4Fe4S_Fe_S_CS"/>
</dbReference>
<organism evidence="15 16">
    <name type="scientific">Actinomadura soli</name>
    <dbReference type="NCBI Taxonomy" id="2508997"/>
    <lineage>
        <taxon>Bacteria</taxon>
        <taxon>Bacillati</taxon>
        <taxon>Actinomycetota</taxon>
        <taxon>Actinomycetes</taxon>
        <taxon>Streptosporangiales</taxon>
        <taxon>Thermomonosporaceae</taxon>
        <taxon>Actinomadura</taxon>
    </lineage>
</organism>
<keyword evidence="7" id="KW-0677">Repeat</keyword>
<evidence type="ECO:0000256" key="10">
    <source>
        <dbReference type="ARBA" id="ARBA00023014"/>
    </source>
</evidence>
<evidence type="ECO:0000256" key="11">
    <source>
        <dbReference type="ARBA" id="ARBA00023291"/>
    </source>
</evidence>
<dbReference type="GO" id="GO:0009055">
    <property type="term" value="F:electron transfer activity"/>
    <property type="evidence" value="ECO:0007669"/>
    <property type="project" value="UniProtKB-UniRule"/>
</dbReference>
<reference evidence="15 16" key="1">
    <citation type="submission" date="2019-05" db="EMBL/GenBank/DDBJ databases">
        <title>Draft genome sequence of Actinomadura sp. 14C53.</title>
        <authorList>
            <person name="Saricaoglu S."/>
            <person name="Isik K."/>
        </authorList>
    </citation>
    <scope>NUCLEOTIDE SEQUENCE [LARGE SCALE GENOMIC DNA]</scope>
    <source>
        <strain evidence="15 16">14C53</strain>
    </source>
</reference>
<evidence type="ECO:0000256" key="7">
    <source>
        <dbReference type="ARBA" id="ARBA00022737"/>
    </source>
</evidence>
<evidence type="ECO:0000256" key="9">
    <source>
        <dbReference type="ARBA" id="ARBA00023004"/>
    </source>
</evidence>
<comment type="cofactor">
    <cofactor evidence="12">
        <name>[3Fe-4S] cluster</name>
        <dbReference type="ChEBI" id="CHEBI:21137"/>
    </cofactor>
    <text evidence="12">Binds 1 [3Fe-4S] cluster.</text>
</comment>
<dbReference type="PROSITE" id="PS00198">
    <property type="entry name" value="4FE4S_FER_1"/>
    <property type="match status" value="1"/>
</dbReference>
<evidence type="ECO:0000256" key="2">
    <source>
        <dbReference type="ARBA" id="ARBA00003532"/>
    </source>
</evidence>
<dbReference type="PROSITE" id="PS51379">
    <property type="entry name" value="4FE4S_FER_2"/>
    <property type="match status" value="1"/>
</dbReference>
<dbReference type="Pfam" id="PF00037">
    <property type="entry name" value="Fer4"/>
    <property type="match status" value="1"/>
</dbReference>
<evidence type="ECO:0000313" key="15">
    <source>
        <dbReference type="EMBL" id="TMR04997.1"/>
    </source>
</evidence>
<keyword evidence="6 12" id="KW-0479">Metal-binding</keyword>
<evidence type="ECO:0000256" key="1">
    <source>
        <dbReference type="ARBA" id="ARBA00001966"/>
    </source>
</evidence>
<gene>
    <name evidence="15" type="ORF">ETD83_07255</name>
</gene>
<evidence type="ECO:0000256" key="8">
    <source>
        <dbReference type="ARBA" id="ARBA00022982"/>
    </source>
</evidence>
<dbReference type="EMBL" id="VCKW01000025">
    <property type="protein sequence ID" value="TMR04997.1"/>
    <property type="molecule type" value="Genomic_DNA"/>
</dbReference>
<accession>A0A5C4JGY7</accession>
<evidence type="ECO:0000259" key="14">
    <source>
        <dbReference type="PROSITE" id="PS51379"/>
    </source>
</evidence>
<evidence type="ECO:0000256" key="13">
    <source>
        <dbReference type="SAM" id="MobiDB-lite"/>
    </source>
</evidence>
<dbReference type="RefSeq" id="WP_138644282.1">
    <property type="nucleotide sequence ID" value="NZ_VCKW01000025.1"/>
</dbReference>
<dbReference type="Gene3D" id="3.30.70.20">
    <property type="match status" value="1"/>
</dbReference>
<proteinExistence type="predicted"/>
<evidence type="ECO:0000256" key="4">
    <source>
        <dbReference type="ARBA" id="ARBA00022448"/>
    </source>
</evidence>
<comment type="function">
    <text evidence="2 12">Ferredoxins are iron-sulfur proteins that transfer electrons in a wide variety of metabolic reactions.</text>
</comment>
<keyword evidence="5 12" id="KW-0004">4Fe-4S</keyword>
<evidence type="ECO:0000256" key="12">
    <source>
        <dbReference type="RuleBase" id="RU365098"/>
    </source>
</evidence>
<evidence type="ECO:0000256" key="3">
    <source>
        <dbReference type="ARBA" id="ARBA00013529"/>
    </source>
</evidence>
<keyword evidence="10 12" id="KW-0411">Iron-sulfur</keyword>
<dbReference type="OrthoDB" id="9803397at2"/>
<dbReference type="GO" id="GO:0051539">
    <property type="term" value="F:4 iron, 4 sulfur cluster binding"/>
    <property type="evidence" value="ECO:0007669"/>
    <property type="project" value="UniProtKB-UniRule"/>
</dbReference>
<dbReference type="GO" id="GO:0051538">
    <property type="term" value="F:3 iron, 4 sulfur cluster binding"/>
    <property type="evidence" value="ECO:0007669"/>
    <property type="project" value="UniProtKB-UniRule"/>
</dbReference>
<feature type="domain" description="4Fe-4S ferredoxin-type" evidence="14">
    <location>
        <begin position="31"/>
        <end position="60"/>
    </location>
</feature>
<dbReference type="Proteomes" id="UP000309174">
    <property type="component" value="Unassembled WGS sequence"/>
</dbReference>
<name>A0A5C4JGY7_9ACTN</name>
<sequence length="113" mass="12125">MSYVIGSDCIDVLDRSCVDVCPVDCIYEGDRKSYINPGECIDCGACEVECPVGAVFVDRKARKDPELKVHLDDSRAFFQQTLPGRSEPVGNPGGAQAYGPTGVDTPLVADRPS</sequence>
<dbReference type="PANTHER" id="PTHR42859">
    <property type="entry name" value="OXIDOREDUCTASE"/>
    <property type="match status" value="1"/>
</dbReference>
<keyword evidence="16" id="KW-1185">Reference proteome</keyword>
<keyword evidence="8 12" id="KW-0249">Electron transport</keyword>
<dbReference type="AlphaFoldDB" id="A0A5C4JGY7"/>
<protein>
    <recommendedName>
        <fullName evidence="3 12">Ferredoxin</fullName>
    </recommendedName>
</protein>
<comment type="caution">
    <text evidence="15">The sequence shown here is derived from an EMBL/GenBank/DDBJ whole genome shotgun (WGS) entry which is preliminary data.</text>
</comment>
<dbReference type="InterPro" id="IPR017896">
    <property type="entry name" value="4Fe4S_Fe-S-bd"/>
</dbReference>
<dbReference type="PANTHER" id="PTHR42859:SF2">
    <property type="entry name" value="FERREDOXIN"/>
    <property type="match status" value="1"/>
</dbReference>
<dbReference type="InterPro" id="IPR050294">
    <property type="entry name" value="RnfB_subfamily"/>
</dbReference>
<evidence type="ECO:0000256" key="6">
    <source>
        <dbReference type="ARBA" id="ARBA00022723"/>
    </source>
</evidence>
<dbReference type="InterPro" id="IPR000813">
    <property type="entry name" value="7Fe_ferredoxin"/>
</dbReference>
<evidence type="ECO:0000313" key="16">
    <source>
        <dbReference type="Proteomes" id="UP000309174"/>
    </source>
</evidence>
<keyword evidence="11 12" id="KW-0003">3Fe-4S</keyword>
<keyword evidence="4 12" id="KW-0813">Transport</keyword>
<dbReference type="PRINTS" id="PR00354">
    <property type="entry name" value="7FE8SFRDOXIN"/>
</dbReference>